<proteinExistence type="predicted"/>
<dbReference type="InterPro" id="IPR008966">
    <property type="entry name" value="Adhesion_dom_sf"/>
</dbReference>
<keyword evidence="2" id="KW-1185">Reference proteome</keyword>
<dbReference type="SUPFAM" id="SSF49401">
    <property type="entry name" value="Bacterial adhesins"/>
    <property type="match status" value="1"/>
</dbReference>
<protein>
    <submittedName>
        <fullName evidence="1">Fimbrial protein</fullName>
    </submittedName>
</protein>
<sequence>MTLELQGMGASFDDDVLATTGKSDLGVKLFINGVDWPLNTPVRFTYPSLPVVQAVPVKRAGSTLTSGAFSAAGTLVVKWQ</sequence>
<gene>
    <name evidence="1" type="ORF">SAMN05216202_2089</name>
</gene>
<dbReference type="AlphaFoldDB" id="A0A1H2MP69"/>
<dbReference type="STRING" id="46679.SAMN05216202_2089"/>
<organism evidence="1 2">
    <name type="scientific">Pseudomonas mucidolens</name>
    <dbReference type="NCBI Taxonomy" id="46679"/>
    <lineage>
        <taxon>Bacteria</taxon>
        <taxon>Pseudomonadati</taxon>
        <taxon>Pseudomonadota</taxon>
        <taxon>Gammaproteobacteria</taxon>
        <taxon>Pseudomonadales</taxon>
        <taxon>Pseudomonadaceae</taxon>
        <taxon>Pseudomonas</taxon>
    </lineage>
</organism>
<accession>A0A1H2MP69</accession>
<reference evidence="2" key="1">
    <citation type="submission" date="2016-10" db="EMBL/GenBank/DDBJ databases">
        <authorList>
            <person name="Varghese N."/>
            <person name="Submissions S."/>
        </authorList>
    </citation>
    <scope>NUCLEOTIDE SEQUENCE [LARGE SCALE GENOMIC DNA]</scope>
    <source>
        <strain evidence="2">LMG 2223</strain>
    </source>
</reference>
<evidence type="ECO:0000313" key="2">
    <source>
        <dbReference type="Proteomes" id="UP000198600"/>
    </source>
</evidence>
<dbReference type="EMBL" id="LT629802">
    <property type="protein sequence ID" value="SDU94864.1"/>
    <property type="molecule type" value="Genomic_DNA"/>
</dbReference>
<dbReference type="InterPro" id="IPR036937">
    <property type="entry name" value="Adhesion_dom_fimbrial_sf"/>
</dbReference>
<dbReference type="Gene3D" id="2.60.40.1090">
    <property type="entry name" value="Fimbrial-type adhesion domain"/>
    <property type="match status" value="1"/>
</dbReference>
<name>A0A1H2MP69_9PSED</name>
<dbReference type="Proteomes" id="UP000198600">
    <property type="component" value="Chromosome I"/>
</dbReference>
<dbReference type="GO" id="GO:0009289">
    <property type="term" value="C:pilus"/>
    <property type="evidence" value="ECO:0007669"/>
    <property type="project" value="InterPro"/>
</dbReference>
<dbReference type="GO" id="GO:0007155">
    <property type="term" value="P:cell adhesion"/>
    <property type="evidence" value="ECO:0007669"/>
    <property type="project" value="InterPro"/>
</dbReference>
<evidence type="ECO:0000313" key="1">
    <source>
        <dbReference type="EMBL" id="SDU94864.1"/>
    </source>
</evidence>